<dbReference type="SUPFAM" id="SSF58100">
    <property type="entry name" value="Bacterial hemolysins"/>
    <property type="match status" value="2"/>
</dbReference>
<reference evidence="3" key="1">
    <citation type="submission" date="2010-05" db="EMBL/GenBank/DDBJ databases">
        <title>The Genome Sequence of Magnaporthe poae strain ATCC 64411.</title>
        <authorList>
            <consortium name="The Broad Institute Genome Sequencing Platform"/>
            <consortium name="Broad Institute Genome Sequencing Center for Infectious Disease"/>
            <person name="Ma L.-J."/>
            <person name="Dead R."/>
            <person name="Young S."/>
            <person name="Zeng Q."/>
            <person name="Koehrsen M."/>
            <person name="Alvarado L."/>
            <person name="Berlin A."/>
            <person name="Chapman S.B."/>
            <person name="Chen Z."/>
            <person name="Freedman E."/>
            <person name="Gellesch M."/>
            <person name="Goldberg J."/>
            <person name="Griggs A."/>
            <person name="Gujja S."/>
            <person name="Heilman E.R."/>
            <person name="Heiman D."/>
            <person name="Hepburn T."/>
            <person name="Howarth C."/>
            <person name="Jen D."/>
            <person name="Larson L."/>
            <person name="Mehta T."/>
            <person name="Neiman D."/>
            <person name="Pearson M."/>
            <person name="Roberts A."/>
            <person name="Saif S."/>
            <person name="Shea T."/>
            <person name="Shenoy N."/>
            <person name="Sisk P."/>
            <person name="Stolte C."/>
            <person name="Sykes S."/>
            <person name="Walk T."/>
            <person name="White J."/>
            <person name="Yandava C."/>
            <person name="Haas B."/>
            <person name="Nusbaum C."/>
            <person name="Birren B."/>
        </authorList>
    </citation>
    <scope>NUCLEOTIDE SEQUENCE</scope>
    <source>
        <strain evidence="3">ATCC 64411</strain>
    </source>
</reference>
<reference evidence="4" key="4">
    <citation type="journal article" date="2015" name="G3 (Bethesda)">
        <title>Genome sequences of three phytopathogenic species of the Magnaporthaceae family of fungi.</title>
        <authorList>
            <person name="Okagaki L.H."/>
            <person name="Nunes C.C."/>
            <person name="Sailsbery J."/>
            <person name="Clay B."/>
            <person name="Brown D."/>
            <person name="John T."/>
            <person name="Oh Y."/>
            <person name="Young N."/>
            <person name="Fitzgerald M."/>
            <person name="Haas B.J."/>
            <person name="Zeng Q."/>
            <person name="Young S."/>
            <person name="Adiconis X."/>
            <person name="Fan L."/>
            <person name="Levin J.Z."/>
            <person name="Mitchell T.K."/>
            <person name="Okubara P.A."/>
            <person name="Farman M.L."/>
            <person name="Kohn L.M."/>
            <person name="Birren B."/>
            <person name="Ma L.-J."/>
            <person name="Dean R.A."/>
        </authorList>
    </citation>
    <scope>NUCLEOTIDE SEQUENCE</scope>
    <source>
        <strain evidence="4">ATCC 64411 / 73-15</strain>
    </source>
</reference>
<dbReference type="OrthoDB" id="3010434at2759"/>
<gene>
    <name evidence="3" type="ORF">MAPG_03433</name>
</gene>
<reference evidence="4" key="5">
    <citation type="submission" date="2015-06" db="UniProtKB">
        <authorList>
            <consortium name="EnsemblFungi"/>
        </authorList>
    </citation>
    <scope>IDENTIFICATION</scope>
    <source>
        <strain evidence="4">ATCC 64411</strain>
    </source>
</reference>
<dbReference type="AlphaFoldDB" id="A0A0C4DU02"/>
<name>A0A0C4DU02_MAGP6</name>
<evidence type="ECO:0000256" key="2">
    <source>
        <dbReference type="SAM" id="Phobius"/>
    </source>
</evidence>
<evidence type="ECO:0000313" key="5">
    <source>
        <dbReference type="Proteomes" id="UP000011715"/>
    </source>
</evidence>
<dbReference type="Gene3D" id="1.20.1170.10">
    <property type="match status" value="2"/>
</dbReference>
<dbReference type="EMBL" id="ADBL01000822">
    <property type="status" value="NOT_ANNOTATED_CDS"/>
    <property type="molecule type" value="Genomic_DNA"/>
</dbReference>
<reference evidence="3" key="3">
    <citation type="submission" date="2011-03" db="EMBL/GenBank/DDBJ databases">
        <title>Annotation of Magnaporthe poae ATCC 64411.</title>
        <authorList>
            <person name="Ma L.-J."/>
            <person name="Dead R."/>
            <person name="Young S.K."/>
            <person name="Zeng Q."/>
            <person name="Gargeya S."/>
            <person name="Fitzgerald M."/>
            <person name="Haas B."/>
            <person name="Abouelleil A."/>
            <person name="Alvarado L."/>
            <person name="Arachchi H.M."/>
            <person name="Berlin A."/>
            <person name="Brown A."/>
            <person name="Chapman S.B."/>
            <person name="Chen Z."/>
            <person name="Dunbar C."/>
            <person name="Freedman E."/>
            <person name="Gearin G."/>
            <person name="Gellesch M."/>
            <person name="Goldberg J."/>
            <person name="Griggs A."/>
            <person name="Gujja S."/>
            <person name="Heiman D."/>
            <person name="Howarth C."/>
            <person name="Larson L."/>
            <person name="Lui A."/>
            <person name="MacDonald P.J.P."/>
            <person name="Mehta T."/>
            <person name="Montmayeur A."/>
            <person name="Murphy C."/>
            <person name="Neiman D."/>
            <person name="Pearson M."/>
            <person name="Priest M."/>
            <person name="Roberts A."/>
            <person name="Saif S."/>
            <person name="Shea T."/>
            <person name="Shenoy N."/>
            <person name="Sisk P."/>
            <person name="Stolte C."/>
            <person name="Sykes S."/>
            <person name="Yandava C."/>
            <person name="Wortman J."/>
            <person name="Nusbaum C."/>
            <person name="Birren B."/>
        </authorList>
    </citation>
    <scope>NUCLEOTIDE SEQUENCE</scope>
    <source>
        <strain evidence="3">ATCC 64411</strain>
    </source>
</reference>
<evidence type="ECO:0000313" key="4">
    <source>
        <dbReference type="EnsemblFungi" id="MAPG_03433T0"/>
    </source>
</evidence>
<keyword evidence="2" id="KW-0812">Transmembrane</keyword>
<evidence type="ECO:0000313" key="3">
    <source>
        <dbReference type="EMBL" id="KLU84389.1"/>
    </source>
</evidence>
<reference evidence="5" key="2">
    <citation type="submission" date="2010-05" db="EMBL/GenBank/DDBJ databases">
        <title>The genome sequence of Magnaporthe poae strain ATCC 64411.</title>
        <authorList>
            <person name="Ma L.-J."/>
            <person name="Dead R."/>
            <person name="Young S."/>
            <person name="Zeng Q."/>
            <person name="Koehrsen M."/>
            <person name="Alvarado L."/>
            <person name="Berlin A."/>
            <person name="Chapman S.B."/>
            <person name="Chen Z."/>
            <person name="Freedman E."/>
            <person name="Gellesch M."/>
            <person name="Goldberg J."/>
            <person name="Griggs A."/>
            <person name="Gujja S."/>
            <person name="Heilman E.R."/>
            <person name="Heiman D."/>
            <person name="Hepburn T."/>
            <person name="Howarth C."/>
            <person name="Jen D."/>
            <person name="Larson L."/>
            <person name="Mehta T."/>
            <person name="Neiman D."/>
            <person name="Pearson M."/>
            <person name="Roberts A."/>
            <person name="Saif S."/>
            <person name="Shea T."/>
            <person name="Shenoy N."/>
            <person name="Sisk P."/>
            <person name="Stolte C."/>
            <person name="Sykes S."/>
            <person name="Walk T."/>
            <person name="White J."/>
            <person name="Yandava C."/>
            <person name="Haas B."/>
            <person name="Nusbaum C."/>
            <person name="Birren B."/>
        </authorList>
    </citation>
    <scope>NUCLEOTIDE SEQUENCE [LARGE SCALE GENOMIC DNA]</scope>
    <source>
        <strain evidence="5">ATCC 64411 / 73-15</strain>
    </source>
</reference>
<dbReference type="EMBL" id="GL876967">
    <property type="protein sequence ID" value="KLU84389.1"/>
    <property type="molecule type" value="Genomic_DNA"/>
</dbReference>
<keyword evidence="2" id="KW-0472">Membrane</keyword>
<dbReference type="eggNOG" id="ENOG502RN2Y">
    <property type="taxonomic scope" value="Eukaryota"/>
</dbReference>
<sequence length="843" mass="91025">MSSVLVTPIPVNLRHVLDSSTLSGLASRKRGLRTSGASADALAEKPMFATVDGDGNAVPVPLPKPKVVARDAATVSIVSLLSPKKDLSQALTLFTNSYSSATSSFSDIFSFPFLENLKAPENAGSGSDADKLIAAASLGSTRQMFLDGQSNFLAWTDFEKQLCRNLIGYATVTSTLARSQSPADLAESVGPIVSKHADQIDAKNAEKADLFKRLIKFSDALKTNINATTTRIKGLSEQIQTMQGQIANMNVGKTLLTLLKDLFALQSEDDKSLAQLAFLLGMKLATFADDFAALYKEKSRLKELVDSLNRLQAQLKTLTTSMSLLASALASTVEANDVLNEIWSGVSDNLLSVQMNEKSSDKLTPTQVTALVKAWQDIKEQANQAVAALSNANFESTSMNLMSMTEAAPMNGSDFQSPIPTNPAELKLFQMAADAGTDELLLDPRKASVMRKLAASPAVANRYVATLTSHMLACKAEAAPSEIMEATSMEATSTEDDDKAQDDLKKMIGYLGPPIEVQDALDKLAGECKAIIQTFSDVLKVPYTDQLQILNPFKTKDTPDEKENLSIRDIVLRFQAASYPCVDKPPPRYMYLDLQNQSINCVRRLIAYSAVQLALLPKVTPFAPKAGQVALEDYLDSCSTTVDNYTDEATKLSDAYTKFGQKWKLCQDNLENAINKSKADADSARNALEKQREQYTKTTIMGVLEIFGALALFALAAFTMPLGLLAIGAGGYLLYKGIKDLKSLADIDAAIESFKSAAKTADETNKNLTVLREPMKKVADAVAKVTAVWVAIAQNLVNIQTFMAIWSSPKVFISSVGTVTTEWGTVKENCIAYIGIISGGTPL</sequence>
<dbReference type="EnsemblFungi" id="MAPG_03433T0">
    <property type="protein sequence ID" value="MAPG_03433T0"/>
    <property type="gene ID" value="MAPG_03433"/>
</dbReference>
<feature type="coiled-coil region" evidence="1">
    <location>
        <begin position="294"/>
        <end position="321"/>
    </location>
</feature>
<keyword evidence="2" id="KW-1133">Transmembrane helix</keyword>
<protein>
    <submittedName>
        <fullName evidence="3 4">Uncharacterized protein</fullName>
    </submittedName>
</protein>
<evidence type="ECO:0000256" key="1">
    <source>
        <dbReference type="SAM" id="Coils"/>
    </source>
</evidence>
<keyword evidence="5" id="KW-1185">Reference proteome</keyword>
<dbReference type="OMA" id="ENCIAYI"/>
<accession>A0A0C4DU02</accession>
<keyword evidence="1" id="KW-0175">Coiled coil</keyword>
<feature type="transmembrane region" description="Helical" evidence="2">
    <location>
        <begin position="706"/>
        <end position="735"/>
    </location>
</feature>
<organism evidence="4 5">
    <name type="scientific">Magnaporthiopsis poae (strain ATCC 64411 / 73-15)</name>
    <name type="common">Kentucky bluegrass fungus</name>
    <name type="synonym">Magnaporthe poae</name>
    <dbReference type="NCBI Taxonomy" id="644358"/>
    <lineage>
        <taxon>Eukaryota</taxon>
        <taxon>Fungi</taxon>
        <taxon>Dikarya</taxon>
        <taxon>Ascomycota</taxon>
        <taxon>Pezizomycotina</taxon>
        <taxon>Sordariomycetes</taxon>
        <taxon>Sordariomycetidae</taxon>
        <taxon>Magnaporthales</taxon>
        <taxon>Magnaporthaceae</taxon>
        <taxon>Magnaporthiopsis</taxon>
    </lineage>
</organism>
<dbReference type="VEuPathDB" id="FungiDB:MAPG_03433"/>
<proteinExistence type="predicted"/>
<feature type="coiled-coil region" evidence="1">
    <location>
        <begin position="667"/>
        <end position="698"/>
    </location>
</feature>
<dbReference type="Proteomes" id="UP000011715">
    <property type="component" value="Unassembled WGS sequence"/>
</dbReference>